<protein>
    <submittedName>
        <fullName evidence="2">Uncharacterized protein</fullName>
    </submittedName>
</protein>
<name>A0A9P6ILN3_9FUNG</name>
<evidence type="ECO:0000313" key="3">
    <source>
        <dbReference type="Proteomes" id="UP000749646"/>
    </source>
</evidence>
<keyword evidence="3" id="KW-1185">Reference proteome</keyword>
<feature type="region of interest" description="Disordered" evidence="1">
    <location>
        <begin position="86"/>
        <end position="108"/>
    </location>
</feature>
<evidence type="ECO:0000313" key="2">
    <source>
        <dbReference type="EMBL" id="KAF9937661.1"/>
    </source>
</evidence>
<dbReference type="AlphaFoldDB" id="A0A9P6ILN3"/>
<dbReference type="EMBL" id="JAAAHW010009666">
    <property type="protein sequence ID" value="KAF9937661.1"/>
    <property type="molecule type" value="Genomic_DNA"/>
</dbReference>
<evidence type="ECO:0000256" key="1">
    <source>
        <dbReference type="SAM" id="MobiDB-lite"/>
    </source>
</evidence>
<organism evidence="2 3">
    <name type="scientific">Modicella reniformis</name>
    <dbReference type="NCBI Taxonomy" id="1440133"/>
    <lineage>
        <taxon>Eukaryota</taxon>
        <taxon>Fungi</taxon>
        <taxon>Fungi incertae sedis</taxon>
        <taxon>Mucoromycota</taxon>
        <taxon>Mortierellomycotina</taxon>
        <taxon>Mortierellomycetes</taxon>
        <taxon>Mortierellales</taxon>
        <taxon>Mortierellaceae</taxon>
        <taxon>Modicella</taxon>
    </lineage>
</organism>
<sequence>MATRHLQYRCSERSPDLPYHCALQPIEKIWAVVKNIEYKTTRKMTPLALKRLLESLFVSVPSSTFHSVWKESVRIGEVYLAAARPADPTVDQEMESDQSDSDDVYESQSDEGILVFDMKDWEDALLQANSVCSFSQENVLMLVPTIDSDEEDDEDTEY</sequence>
<comment type="caution">
    <text evidence="2">The sequence shown here is derived from an EMBL/GenBank/DDBJ whole genome shotgun (WGS) entry which is preliminary data.</text>
</comment>
<accession>A0A9P6ILN3</accession>
<reference evidence="2" key="1">
    <citation type="journal article" date="2020" name="Fungal Divers.">
        <title>Resolving the Mortierellaceae phylogeny through synthesis of multi-gene phylogenetics and phylogenomics.</title>
        <authorList>
            <person name="Vandepol N."/>
            <person name="Liber J."/>
            <person name="Desiro A."/>
            <person name="Na H."/>
            <person name="Kennedy M."/>
            <person name="Barry K."/>
            <person name="Grigoriev I.V."/>
            <person name="Miller A.N."/>
            <person name="O'Donnell K."/>
            <person name="Stajich J.E."/>
            <person name="Bonito G."/>
        </authorList>
    </citation>
    <scope>NUCLEOTIDE SEQUENCE</scope>
    <source>
        <strain evidence="2">MES-2147</strain>
    </source>
</reference>
<dbReference type="OrthoDB" id="2441967at2759"/>
<proteinExistence type="predicted"/>
<gene>
    <name evidence="2" type="ORF">BGZ65_001202</name>
</gene>
<feature type="compositionally biased region" description="Acidic residues" evidence="1">
    <location>
        <begin position="90"/>
        <end position="108"/>
    </location>
</feature>
<dbReference type="Proteomes" id="UP000749646">
    <property type="component" value="Unassembled WGS sequence"/>
</dbReference>